<accession>A0A023D0Y9</accession>
<organism evidence="6 7">
    <name type="scientific">Acidomonas methanolica NBRC 104435</name>
    <dbReference type="NCBI Taxonomy" id="1231351"/>
    <lineage>
        <taxon>Bacteria</taxon>
        <taxon>Pseudomonadati</taxon>
        <taxon>Pseudomonadota</taxon>
        <taxon>Alphaproteobacteria</taxon>
        <taxon>Acetobacterales</taxon>
        <taxon>Acetobacteraceae</taxon>
        <taxon>Acidomonas</taxon>
    </lineage>
</organism>
<dbReference type="Proteomes" id="UP000019760">
    <property type="component" value="Unassembled WGS sequence"/>
</dbReference>
<evidence type="ECO:0000313" key="6">
    <source>
        <dbReference type="EMBL" id="GAJ27787.1"/>
    </source>
</evidence>
<evidence type="ECO:0000256" key="2">
    <source>
        <dbReference type="ARBA" id="ARBA00009695"/>
    </source>
</evidence>
<comment type="caution">
    <text evidence="6">The sequence shown here is derived from an EMBL/GenBank/DDBJ whole genome shotgun (WGS) entry which is preliminary data.</text>
</comment>
<evidence type="ECO:0000313" key="7">
    <source>
        <dbReference type="Proteomes" id="UP000019760"/>
    </source>
</evidence>
<evidence type="ECO:0000256" key="3">
    <source>
        <dbReference type="ARBA" id="ARBA00018111"/>
    </source>
</evidence>
<evidence type="ECO:0000256" key="1">
    <source>
        <dbReference type="ARBA" id="ARBA00004496"/>
    </source>
</evidence>
<feature type="domain" description="RecX second three-helical" evidence="5">
    <location>
        <begin position="83"/>
        <end position="123"/>
    </location>
</feature>
<keyword evidence="4" id="KW-0963">Cytoplasm</keyword>
<sequence length="203" mass="21896">MMSESAPPPPDAAALREAAVAHLARFATTRRGLEQVLDRRLRRWAERATRAGMESDAAAEALAGLQPVIRTILKEMAELGAVDDAAFARSRALGLTRTGRSRRAVTAHLMQKGVEAPVLADALDDALGDRHGEAARDHEIGAALMLARKRRLGPFAPDAADDAAREKTLGVFARNGFSRDVAEKVLAMDPTEAEEWVNALRTL</sequence>
<comment type="similarity">
    <text evidence="2">Belongs to the RecX family.</text>
</comment>
<reference evidence="6 7" key="2">
    <citation type="journal article" date="2014" name="FEMS Microbiol. Lett.">
        <title>Draft genomic DNA sequence of the facultatively methylotrophic bacterium Acidomonas methanolica type strain MB58.</title>
        <authorList>
            <person name="Higashiura N."/>
            <person name="Hadano H."/>
            <person name="Hirakawa H."/>
            <person name="Matsutani M."/>
            <person name="Takabe S."/>
            <person name="Matsushita K."/>
            <person name="Azuma Y."/>
        </authorList>
    </citation>
    <scope>NUCLEOTIDE SEQUENCE [LARGE SCALE GENOMIC DNA]</scope>
    <source>
        <strain evidence="6 7">MB58</strain>
    </source>
</reference>
<keyword evidence="7" id="KW-1185">Reference proteome</keyword>
<proteinExistence type="inferred from homology"/>
<dbReference type="Pfam" id="PF02631">
    <property type="entry name" value="RecX_HTH2"/>
    <property type="match status" value="1"/>
</dbReference>
<evidence type="ECO:0000256" key="4">
    <source>
        <dbReference type="ARBA" id="ARBA00022490"/>
    </source>
</evidence>
<evidence type="ECO:0000259" key="5">
    <source>
        <dbReference type="Pfam" id="PF02631"/>
    </source>
</evidence>
<name>A0A023D0Y9_ACIMT</name>
<protein>
    <recommendedName>
        <fullName evidence="3">Regulatory protein RecX</fullName>
    </recommendedName>
</protein>
<dbReference type="AlphaFoldDB" id="A0A023D0Y9"/>
<dbReference type="EMBL" id="BAND01000006">
    <property type="protein sequence ID" value="GAJ27787.1"/>
    <property type="molecule type" value="Genomic_DNA"/>
</dbReference>
<gene>
    <name evidence="6" type="ORF">Amme_006_018</name>
</gene>
<dbReference type="RefSeq" id="WP_042055617.1">
    <property type="nucleotide sequence ID" value="NZ_BAND01000006.1"/>
</dbReference>
<dbReference type="GO" id="GO:0005737">
    <property type="term" value="C:cytoplasm"/>
    <property type="evidence" value="ECO:0007669"/>
    <property type="project" value="UniProtKB-SubCell"/>
</dbReference>
<reference evidence="7" key="1">
    <citation type="journal article" date="2014" name="FEMS Microbiol. Lett.">
        <title>Draft Genomic DNA Sequence of the Facultatively Methylotrophic Bacterium Acidomonas methanolica type strain MB58.</title>
        <authorList>
            <person name="Higashiura N."/>
            <person name="Hadano H."/>
            <person name="Hirakawa H."/>
            <person name="Matsutani M."/>
            <person name="Takabe S."/>
            <person name="Matsushita K."/>
            <person name="Azuma Y."/>
        </authorList>
    </citation>
    <scope>NUCLEOTIDE SEQUENCE [LARGE SCALE GENOMIC DNA]</scope>
    <source>
        <strain evidence="7">MB58</strain>
    </source>
</reference>
<dbReference type="InterPro" id="IPR053924">
    <property type="entry name" value="RecX_HTH_2nd"/>
</dbReference>
<comment type="subcellular location">
    <subcellularLocation>
        <location evidence="1">Cytoplasm</location>
    </subcellularLocation>
</comment>